<dbReference type="Proteomes" id="UP001373714">
    <property type="component" value="Unassembled WGS sequence"/>
</dbReference>
<evidence type="ECO:0008006" key="5">
    <source>
        <dbReference type="Google" id="ProtNLM"/>
    </source>
</evidence>
<dbReference type="GO" id="GO:0042274">
    <property type="term" value="P:ribosomal small subunit biogenesis"/>
    <property type="evidence" value="ECO:0007669"/>
    <property type="project" value="InterPro"/>
</dbReference>
<feature type="compositionally biased region" description="Low complexity" evidence="2">
    <location>
        <begin position="50"/>
        <end position="83"/>
    </location>
</feature>
<comment type="similarity">
    <text evidence="1">Belongs to the LTV1 family.</text>
</comment>
<evidence type="ECO:0000256" key="1">
    <source>
        <dbReference type="ARBA" id="ARBA00009078"/>
    </source>
</evidence>
<dbReference type="GO" id="GO:0030688">
    <property type="term" value="C:preribosome, small subunit precursor"/>
    <property type="evidence" value="ECO:0007669"/>
    <property type="project" value="TreeGrafter"/>
</dbReference>
<dbReference type="EMBL" id="JAVHNS010000010">
    <property type="protein sequence ID" value="KAK6342047.1"/>
    <property type="molecule type" value="Genomic_DNA"/>
</dbReference>
<protein>
    <recommendedName>
        <fullName evidence="5">Low temperature viability protein</fullName>
    </recommendedName>
</protein>
<dbReference type="GO" id="GO:0000056">
    <property type="term" value="P:ribosomal small subunit export from nucleus"/>
    <property type="evidence" value="ECO:0007669"/>
    <property type="project" value="TreeGrafter"/>
</dbReference>
<organism evidence="3 4">
    <name type="scientific">Orbilia blumenaviensis</name>
    <dbReference type="NCBI Taxonomy" id="1796055"/>
    <lineage>
        <taxon>Eukaryota</taxon>
        <taxon>Fungi</taxon>
        <taxon>Dikarya</taxon>
        <taxon>Ascomycota</taxon>
        <taxon>Pezizomycotina</taxon>
        <taxon>Orbiliomycetes</taxon>
        <taxon>Orbiliales</taxon>
        <taxon>Orbiliaceae</taxon>
        <taxon>Orbilia</taxon>
    </lineage>
</organism>
<feature type="region of interest" description="Disordered" evidence="2">
    <location>
        <begin position="265"/>
        <end position="326"/>
    </location>
</feature>
<dbReference type="GO" id="GO:0005634">
    <property type="term" value="C:nucleus"/>
    <property type="evidence" value="ECO:0007669"/>
    <property type="project" value="TreeGrafter"/>
</dbReference>
<dbReference type="PANTHER" id="PTHR21531:SF0">
    <property type="entry name" value="PROTEIN LTV1 HOMOLOG"/>
    <property type="match status" value="1"/>
</dbReference>
<gene>
    <name evidence="3" type="ORF">TWF730_001529</name>
</gene>
<dbReference type="GO" id="GO:0005829">
    <property type="term" value="C:cytosol"/>
    <property type="evidence" value="ECO:0007669"/>
    <property type="project" value="TreeGrafter"/>
</dbReference>
<accession>A0AAV9UIU8</accession>
<feature type="region of interest" description="Disordered" evidence="2">
    <location>
        <begin position="431"/>
        <end position="453"/>
    </location>
</feature>
<keyword evidence="4" id="KW-1185">Reference proteome</keyword>
<dbReference type="AlphaFoldDB" id="A0AAV9UIU8"/>
<proteinExistence type="inferred from homology"/>
<name>A0AAV9UIU8_9PEZI</name>
<sequence length="514" mass="56949">MPKKRWIDKKSAQTFTLVHRSQQDPLIHDADASQMVFKEIATPNVPLQPLPHQTQQPSSRSYGSRSSNFSSASSAISTGSGTSRIKNISDLESEYGFSSRANEGEAALYGIYYDDTEYDYMQHMRDIGVSSEAVFIPAEASSKQKPKNKKGKAAVIPEEDEAEFLEKHKGKKTLDELLEEDSEAKNGGKTKRVELPAEVLPSGGVLKRNYQDQQDVPDAIAGFKPDLDPRLREVLEALEDEAYVEDEEDFFSEIAKSGQVEEFEFERSADFFDDDDDEGEDDGWESDVTEKAYQVTSTSTTAAAARKEISVGDLPDPETVGADETAIGAAEENEAWQREFAKFKKDKKKPAAGLEGVSSIAGRTTNTAISFGGDDLASLVSSFNNRKLKKKGVPSSARTMTTSYSMSSSALFRTEGLTTLDDRFDRIEEEYARDEEDEEDMVSQSSVLSNAPERQDFGNILDEFLDSYSTTGRRNQRVRRGKQQTGMEQLDDIRKGLGKPKLTPKSALVSVPRS</sequence>
<dbReference type="InterPro" id="IPR007307">
    <property type="entry name" value="Ltv1"/>
</dbReference>
<feature type="region of interest" description="Disordered" evidence="2">
    <location>
        <begin position="42"/>
        <end position="83"/>
    </location>
</feature>
<dbReference type="Pfam" id="PF04180">
    <property type="entry name" value="LTV"/>
    <property type="match status" value="1"/>
</dbReference>
<comment type="caution">
    <text evidence="3">The sequence shown here is derived from an EMBL/GenBank/DDBJ whole genome shotgun (WGS) entry which is preliminary data.</text>
</comment>
<feature type="region of interest" description="Disordered" evidence="2">
    <location>
        <begin position="471"/>
        <end position="514"/>
    </location>
</feature>
<dbReference type="PANTHER" id="PTHR21531">
    <property type="entry name" value="LOW-TEMPERATURE VIABILITY PROTEIN LTV1-RELATED"/>
    <property type="match status" value="1"/>
</dbReference>
<feature type="region of interest" description="Disordered" evidence="2">
    <location>
        <begin position="140"/>
        <end position="171"/>
    </location>
</feature>
<evidence type="ECO:0000313" key="4">
    <source>
        <dbReference type="Proteomes" id="UP001373714"/>
    </source>
</evidence>
<evidence type="ECO:0000313" key="3">
    <source>
        <dbReference type="EMBL" id="KAK6342047.1"/>
    </source>
</evidence>
<feature type="compositionally biased region" description="Acidic residues" evidence="2">
    <location>
        <begin position="271"/>
        <end position="287"/>
    </location>
</feature>
<evidence type="ECO:0000256" key="2">
    <source>
        <dbReference type="SAM" id="MobiDB-lite"/>
    </source>
</evidence>
<reference evidence="3 4" key="1">
    <citation type="submission" date="2019-10" db="EMBL/GenBank/DDBJ databases">
        <authorList>
            <person name="Palmer J.M."/>
        </authorList>
    </citation>
    <scope>NUCLEOTIDE SEQUENCE [LARGE SCALE GENOMIC DNA]</scope>
    <source>
        <strain evidence="3 4">TWF730</strain>
    </source>
</reference>
<feature type="compositionally biased region" description="Acidic residues" evidence="2">
    <location>
        <begin position="431"/>
        <end position="441"/>
    </location>
</feature>